<name>A0A6C0KF49_9ZZZZ</name>
<dbReference type="AlphaFoldDB" id="A0A6C0KF49"/>
<evidence type="ECO:0000313" key="1">
    <source>
        <dbReference type="EMBL" id="QHU15397.1"/>
    </source>
</evidence>
<protein>
    <submittedName>
        <fullName evidence="1">Uncharacterized protein</fullName>
    </submittedName>
</protein>
<accession>A0A6C0KF49</accession>
<reference evidence="1" key="1">
    <citation type="journal article" date="2020" name="Nature">
        <title>Giant virus diversity and host interactions through global metagenomics.</title>
        <authorList>
            <person name="Schulz F."/>
            <person name="Roux S."/>
            <person name="Paez-Espino D."/>
            <person name="Jungbluth S."/>
            <person name="Walsh D.A."/>
            <person name="Denef V.J."/>
            <person name="McMahon K.D."/>
            <person name="Konstantinidis K.T."/>
            <person name="Eloe-Fadrosh E.A."/>
            <person name="Kyrpides N.C."/>
            <person name="Woyke T."/>
        </authorList>
    </citation>
    <scope>NUCLEOTIDE SEQUENCE</scope>
    <source>
        <strain evidence="1">GVMAG-S-1103017-68</strain>
    </source>
</reference>
<dbReference type="EMBL" id="MN740856">
    <property type="protein sequence ID" value="QHU15397.1"/>
    <property type="molecule type" value="Genomic_DNA"/>
</dbReference>
<proteinExistence type="predicted"/>
<organism evidence="1">
    <name type="scientific">viral metagenome</name>
    <dbReference type="NCBI Taxonomy" id="1070528"/>
    <lineage>
        <taxon>unclassified sequences</taxon>
        <taxon>metagenomes</taxon>
        <taxon>organismal metagenomes</taxon>
    </lineage>
</organism>
<sequence length="85" mass="9929">MEPRVLPEELASQISSFLDKERLQVTELDMLDAFRNYLLRQYELLFQERATLAKAQGVHSEWLKKVQSDLETLAALKTHYGDKFS</sequence>